<evidence type="ECO:0000259" key="1">
    <source>
        <dbReference type="Pfam" id="PF14534"/>
    </source>
</evidence>
<feature type="domain" description="DUF4440" evidence="1">
    <location>
        <begin position="33"/>
        <end position="103"/>
    </location>
</feature>
<dbReference type="PIRSF" id="PIRSF029394">
    <property type="entry name" value="UCP029394"/>
    <property type="match status" value="1"/>
</dbReference>
<dbReference type="InterPro" id="IPR027843">
    <property type="entry name" value="DUF4440"/>
</dbReference>
<sequence length="131" mass="14457">MTQSDMYFDLIRNTVSMIEDWFSGADNSAKLYEKLMADFSADFTMITMSGSELGYPEIGAFFKAQAGAKSGLKITLENMSVIYEGSDGAVVTYHEIQEQSGHEPTKRVATAFLSSIGAQLQWKHLHETSVA</sequence>
<accession>A0A366E0F8</accession>
<dbReference type="SUPFAM" id="SSF54427">
    <property type="entry name" value="NTF2-like"/>
    <property type="match status" value="1"/>
</dbReference>
<keyword evidence="3" id="KW-1185">Reference proteome</keyword>
<proteinExistence type="predicted"/>
<dbReference type="OrthoDB" id="8420905at2"/>
<dbReference type="Gene3D" id="3.10.450.50">
    <property type="match status" value="1"/>
</dbReference>
<comment type="caution">
    <text evidence="2">The sequence shown here is derived from an EMBL/GenBank/DDBJ whole genome shotgun (WGS) entry which is preliminary data.</text>
</comment>
<protein>
    <recommendedName>
        <fullName evidence="1">DUF4440 domain-containing protein</fullName>
    </recommendedName>
</protein>
<dbReference type="InterPro" id="IPR016918">
    <property type="entry name" value="UCP029394"/>
</dbReference>
<evidence type="ECO:0000313" key="3">
    <source>
        <dbReference type="Proteomes" id="UP000252893"/>
    </source>
</evidence>
<dbReference type="RefSeq" id="WP_113944336.1">
    <property type="nucleotide sequence ID" value="NZ_JBHEEG010000004.1"/>
</dbReference>
<organism evidence="2 3">
    <name type="scientific">Pseudochrobactrum asaccharolyticum</name>
    <dbReference type="NCBI Taxonomy" id="354351"/>
    <lineage>
        <taxon>Bacteria</taxon>
        <taxon>Pseudomonadati</taxon>
        <taxon>Pseudomonadota</taxon>
        <taxon>Alphaproteobacteria</taxon>
        <taxon>Hyphomicrobiales</taxon>
        <taxon>Brucellaceae</taxon>
        <taxon>Pseudochrobactrum</taxon>
    </lineage>
</organism>
<name>A0A366E0F8_9HYPH</name>
<dbReference type="InterPro" id="IPR032710">
    <property type="entry name" value="NTF2-like_dom_sf"/>
</dbReference>
<dbReference type="Pfam" id="PF14534">
    <property type="entry name" value="DUF4440"/>
    <property type="match status" value="1"/>
</dbReference>
<dbReference type="AlphaFoldDB" id="A0A366E0F8"/>
<evidence type="ECO:0000313" key="2">
    <source>
        <dbReference type="EMBL" id="RBO95822.1"/>
    </source>
</evidence>
<gene>
    <name evidence="2" type="ORF">DFR47_103386</name>
</gene>
<dbReference type="Proteomes" id="UP000252893">
    <property type="component" value="Unassembled WGS sequence"/>
</dbReference>
<dbReference type="EMBL" id="QNRH01000003">
    <property type="protein sequence ID" value="RBO95822.1"/>
    <property type="molecule type" value="Genomic_DNA"/>
</dbReference>
<reference evidence="2 3" key="1">
    <citation type="submission" date="2018-06" db="EMBL/GenBank/DDBJ databases">
        <title>Genomic Encyclopedia of Type Strains, Phase IV (KMG-IV): sequencing the most valuable type-strain genomes for metagenomic binning, comparative biology and taxonomic classification.</title>
        <authorList>
            <person name="Goeker M."/>
        </authorList>
    </citation>
    <scope>NUCLEOTIDE SEQUENCE [LARGE SCALE GENOMIC DNA]</scope>
    <source>
        <strain evidence="2 3">DSM 25619</strain>
    </source>
</reference>